<feature type="compositionally biased region" description="Polar residues" evidence="7">
    <location>
        <begin position="16"/>
        <end position="29"/>
    </location>
</feature>
<keyword evidence="5" id="KW-0051">Antiviral defense</keyword>
<dbReference type="OrthoDB" id="1862673at2"/>
<sequence>MSNMREAFRKAGYKDTQAQTEKPSQSQPAVGQFQLGINYTAQAEQVIQELKKSMGRNYQNFTTSKIRNILAQVSEIYNDVRAENDVFLSPDLQNRIEYLKVRLVYECGREPWIIKPFVDKAKLLDLLNNIGDNRQNFIKFARYMEALVAYHRFYGGRD</sequence>
<proteinExistence type="inferred from homology"/>
<evidence type="ECO:0000256" key="1">
    <source>
        <dbReference type="ARBA" id="ARBA00003640"/>
    </source>
</evidence>
<evidence type="ECO:0000256" key="3">
    <source>
        <dbReference type="ARBA" id="ARBA00016118"/>
    </source>
</evidence>
<dbReference type="AlphaFoldDB" id="Q0AW51"/>
<organism evidence="8 9">
    <name type="scientific">Syntrophomonas wolfei subsp. wolfei (strain DSM 2245B / Goettingen)</name>
    <dbReference type="NCBI Taxonomy" id="335541"/>
    <lineage>
        <taxon>Bacteria</taxon>
        <taxon>Bacillati</taxon>
        <taxon>Bacillota</taxon>
        <taxon>Clostridia</taxon>
        <taxon>Eubacteriales</taxon>
        <taxon>Syntrophomonadaceae</taxon>
        <taxon>Syntrophomonas</taxon>
    </lineage>
</organism>
<dbReference type="Pfam" id="PF03750">
    <property type="entry name" value="Csm2_III-A"/>
    <property type="match status" value="1"/>
</dbReference>
<evidence type="ECO:0000313" key="9">
    <source>
        <dbReference type="Proteomes" id="UP000001968"/>
    </source>
</evidence>
<feature type="compositionally biased region" description="Basic and acidic residues" evidence="7">
    <location>
        <begin position="1"/>
        <end position="13"/>
    </location>
</feature>
<evidence type="ECO:0000256" key="6">
    <source>
        <dbReference type="ARBA" id="ARBA00031723"/>
    </source>
</evidence>
<protein>
    <recommendedName>
        <fullName evidence="3">CRISPR system Cms protein Csm2</fullName>
    </recommendedName>
    <alternativeName>
        <fullName evidence="6">CRISPR type III A-associated protein Csm2</fullName>
    </alternativeName>
</protein>
<evidence type="ECO:0000256" key="2">
    <source>
        <dbReference type="ARBA" id="ARBA00006896"/>
    </source>
</evidence>
<evidence type="ECO:0000256" key="5">
    <source>
        <dbReference type="ARBA" id="ARBA00023118"/>
    </source>
</evidence>
<dbReference type="KEGG" id="swo:Swol_1755"/>
<evidence type="ECO:0000256" key="7">
    <source>
        <dbReference type="SAM" id="MobiDB-lite"/>
    </source>
</evidence>
<dbReference type="GO" id="GO:0003723">
    <property type="term" value="F:RNA binding"/>
    <property type="evidence" value="ECO:0007669"/>
    <property type="project" value="UniProtKB-KW"/>
</dbReference>
<dbReference type="EMBL" id="CP000448">
    <property type="protein sequence ID" value="ABI69053.1"/>
    <property type="molecule type" value="Genomic_DNA"/>
</dbReference>
<keyword evidence="4" id="KW-0694">RNA-binding</keyword>
<reference evidence="9" key="1">
    <citation type="journal article" date="2010" name="Environ. Microbiol.">
        <title>The genome of Syntrophomonas wolfei: new insights into syntrophic metabolism and biohydrogen production.</title>
        <authorList>
            <person name="Sieber J.R."/>
            <person name="Sims D.R."/>
            <person name="Han C."/>
            <person name="Kim E."/>
            <person name="Lykidis A."/>
            <person name="Lapidus A.L."/>
            <person name="McDonnald E."/>
            <person name="Rohlin L."/>
            <person name="Culley D.E."/>
            <person name="Gunsalus R."/>
            <person name="McInerney M.J."/>
        </authorList>
    </citation>
    <scope>NUCLEOTIDE SEQUENCE [LARGE SCALE GENOMIC DNA]</scope>
    <source>
        <strain evidence="9">DSM 2245B / Goettingen</strain>
    </source>
</reference>
<comment type="similarity">
    <text evidence="2">Belongs to the CRISPR-associated Csm2 family.</text>
</comment>
<dbReference type="InterPro" id="IPR010149">
    <property type="entry name" value="CRISPR-assoc_prot_Csm2_III-A"/>
</dbReference>
<accession>Q0AW51</accession>
<dbReference type="Proteomes" id="UP000001968">
    <property type="component" value="Chromosome"/>
</dbReference>
<dbReference type="RefSeq" id="WP_011641149.1">
    <property type="nucleotide sequence ID" value="NC_008346.1"/>
</dbReference>
<dbReference type="NCBIfam" id="TIGR01870">
    <property type="entry name" value="cas_TM1810_Csm2"/>
    <property type="match status" value="1"/>
</dbReference>
<name>Q0AW51_SYNWW</name>
<gene>
    <name evidence="8" type="ordered locus">Swol_1755</name>
</gene>
<evidence type="ECO:0000256" key="4">
    <source>
        <dbReference type="ARBA" id="ARBA00022884"/>
    </source>
</evidence>
<keyword evidence="9" id="KW-1185">Reference proteome</keyword>
<feature type="region of interest" description="Disordered" evidence="7">
    <location>
        <begin position="1"/>
        <end position="29"/>
    </location>
</feature>
<dbReference type="HOGENOM" id="CLU_131491_1_0_9"/>
<evidence type="ECO:0000313" key="8">
    <source>
        <dbReference type="EMBL" id="ABI69053.1"/>
    </source>
</evidence>
<comment type="function">
    <text evidence="1">This subunit may be involved in monitoring complementarity of crRNA and target RNA.</text>
</comment>
<dbReference type="CDD" id="cd09647">
    <property type="entry name" value="Csm2_III-A"/>
    <property type="match status" value="1"/>
</dbReference>
<dbReference type="eggNOG" id="COG1421">
    <property type="taxonomic scope" value="Bacteria"/>
</dbReference>
<dbReference type="STRING" id="335541.Swol_1755"/>
<dbReference type="GO" id="GO:0051607">
    <property type="term" value="P:defense response to virus"/>
    <property type="evidence" value="ECO:0007669"/>
    <property type="project" value="UniProtKB-KW"/>
</dbReference>